<dbReference type="PROSITE" id="PS50893">
    <property type="entry name" value="ABC_TRANSPORTER_2"/>
    <property type="match status" value="1"/>
</dbReference>
<keyword evidence="5" id="KW-0378">Hydrolase</keyword>
<dbReference type="HOGENOM" id="CLU_000604_1_2_5"/>
<keyword evidence="1" id="KW-0813">Transport</keyword>
<sequence length="272" mass="30367">MKDMGEGYTTPDGRRIGPVLMELRNITLRFGGVVAIKDISFDIREGEIRAIIGPNGAGKSSMLNVISGFYVPTEGEVWFRGEKRGPMKPYQVARLGIARTFQNIALFDGMSVLDNIMTGRLTLMHAGLFSQALWWGKAAAEEDEHREKVEKIIDFLEIQNIRKTPVGRLPYGLKKRVELARALAAEPKILLLDEPMAGMNVEEKEDMCRFILDVNDEFGTTTVLIEHDMGVVMDLSDRVVVMDYGRKIGDGPPEEVRNNQDVIDAYLGVAHA</sequence>
<dbReference type="InterPro" id="IPR032823">
    <property type="entry name" value="BCA_ABC_TP_C"/>
</dbReference>
<dbReference type="EMBL" id="CP001312">
    <property type="protein sequence ID" value="ADE87151.1"/>
    <property type="molecule type" value="Genomic_DNA"/>
</dbReference>
<name>D5ASR0_RHOCB</name>
<dbReference type="Gene3D" id="3.40.50.300">
    <property type="entry name" value="P-loop containing nucleotide triphosphate hydrolases"/>
    <property type="match status" value="1"/>
</dbReference>
<organism evidence="5 6">
    <name type="scientific">Rhodobacter capsulatus (strain ATCC BAA-309 / NBRC 16581 / SB1003)</name>
    <dbReference type="NCBI Taxonomy" id="272942"/>
    <lineage>
        <taxon>Bacteria</taxon>
        <taxon>Pseudomonadati</taxon>
        <taxon>Pseudomonadota</taxon>
        <taxon>Alphaproteobacteria</taxon>
        <taxon>Rhodobacterales</taxon>
        <taxon>Rhodobacter group</taxon>
        <taxon>Rhodobacter</taxon>
    </lineage>
</organism>
<dbReference type="AlphaFoldDB" id="D5ASR0"/>
<dbReference type="InterPro" id="IPR003593">
    <property type="entry name" value="AAA+_ATPase"/>
</dbReference>
<reference key="1">
    <citation type="submission" date="2008-12" db="EMBL/GenBank/DDBJ databases">
        <title>Complete genome sequence of Rhodobacter capsulatus SB1003.</title>
        <authorList>
            <person name="Strnad H."/>
            <person name="Lapidus A."/>
            <person name="Vlcek C."/>
            <person name="Ulbrich P."/>
            <person name="Paces J."/>
            <person name="Maltsev N."/>
            <person name="Kumar V."/>
            <person name="Kogan Y."/>
            <person name="Milgram A."/>
            <person name="Rebrekov D."/>
            <person name="Mazur M."/>
            <person name="Cox R."/>
            <person name="Kyrpides N."/>
            <person name="Kolar M."/>
            <person name="Sachova J."/>
            <person name="Ridl J."/>
            <person name="Ivanova N."/>
            <person name="Kapatral V."/>
            <person name="Los T."/>
            <person name="Lykidis A."/>
            <person name="Mikhailova N."/>
            <person name="Reznik G."/>
            <person name="Vasieva O."/>
            <person name="Fonstein M."/>
            <person name="Paces V."/>
            <person name="Haselkorn R."/>
        </authorList>
    </citation>
    <scope>NUCLEOTIDE SEQUENCE</scope>
    <source>
        <strain>SB1003</strain>
    </source>
</reference>
<reference evidence="5 6" key="2">
    <citation type="journal article" date="2010" name="J. Bacteriol.">
        <title>Complete genome sequence of the photosynthetic purple nonsulfur bacterium Rhodobacter capsulatus SB 1003.</title>
        <authorList>
            <person name="Strnad H."/>
            <person name="Lapidus A."/>
            <person name="Paces J."/>
            <person name="Ulbrich P."/>
            <person name="Vlcek C."/>
            <person name="Paces V."/>
            <person name="Haselkorn R."/>
        </authorList>
    </citation>
    <scope>NUCLEOTIDE SEQUENCE [LARGE SCALE GENOMIC DNA]</scope>
    <source>
        <strain evidence="6">ATCC BAA-309 / NBRC 16581 / SB1003</strain>
    </source>
</reference>
<dbReference type="OrthoDB" id="9806149at2"/>
<dbReference type="RefSeq" id="WP_013069123.1">
    <property type="nucleotide sequence ID" value="NC_014034.1"/>
</dbReference>
<keyword evidence="2" id="KW-0547">Nucleotide-binding</keyword>
<evidence type="ECO:0000313" key="5">
    <source>
        <dbReference type="EMBL" id="ADE87151.1"/>
    </source>
</evidence>
<dbReference type="GeneID" id="31492209"/>
<dbReference type="Pfam" id="PF12399">
    <property type="entry name" value="BCA_ABC_TP_C"/>
    <property type="match status" value="1"/>
</dbReference>
<dbReference type="InterPro" id="IPR051120">
    <property type="entry name" value="ABC_AA/LPS_Transport"/>
</dbReference>
<dbReference type="EC" id="3.6.3.22" evidence="5"/>
<protein>
    <submittedName>
        <fullName evidence="5">Branched-chain amino acid ABC transporter, ATP-binding protein LivG-3</fullName>
        <ecNumber evidence="5">3.6.3.22</ecNumber>
    </submittedName>
</protein>
<dbReference type="InterPro" id="IPR003439">
    <property type="entry name" value="ABC_transporter-like_ATP-bd"/>
</dbReference>
<accession>D5ASR0</accession>
<evidence type="ECO:0000256" key="2">
    <source>
        <dbReference type="ARBA" id="ARBA00022741"/>
    </source>
</evidence>
<gene>
    <name evidence="5" type="primary">livG3</name>
    <name evidence="5" type="ordered locus">RCAP_rcc03427</name>
</gene>
<evidence type="ECO:0000259" key="4">
    <source>
        <dbReference type="PROSITE" id="PS50893"/>
    </source>
</evidence>
<dbReference type="InterPro" id="IPR027417">
    <property type="entry name" value="P-loop_NTPase"/>
</dbReference>
<dbReference type="CDD" id="cd03219">
    <property type="entry name" value="ABC_Mj1267_LivG_branched"/>
    <property type="match status" value="1"/>
</dbReference>
<dbReference type="eggNOG" id="COG0411">
    <property type="taxonomic scope" value="Bacteria"/>
</dbReference>
<evidence type="ECO:0000256" key="3">
    <source>
        <dbReference type="ARBA" id="ARBA00022840"/>
    </source>
</evidence>
<dbReference type="FunFam" id="3.40.50.300:FF:000421">
    <property type="entry name" value="Branched-chain amino acid ABC transporter ATP-binding protein"/>
    <property type="match status" value="1"/>
</dbReference>
<dbReference type="Proteomes" id="UP000002361">
    <property type="component" value="Chromosome"/>
</dbReference>
<feature type="domain" description="ABC transporter" evidence="4">
    <location>
        <begin position="21"/>
        <end position="269"/>
    </location>
</feature>
<dbReference type="GO" id="GO:0016887">
    <property type="term" value="F:ATP hydrolysis activity"/>
    <property type="evidence" value="ECO:0007669"/>
    <property type="project" value="InterPro"/>
</dbReference>
<dbReference type="Pfam" id="PF00005">
    <property type="entry name" value="ABC_tran"/>
    <property type="match status" value="1"/>
</dbReference>
<dbReference type="PANTHER" id="PTHR45772:SF1">
    <property type="entry name" value="ABC TRANSPORTER ATP-BINDING PROTEIN"/>
    <property type="match status" value="1"/>
</dbReference>
<evidence type="ECO:0000256" key="1">
    <source>
        <dbReference type="ARBA" id="ARBA00022448"/>
    </source>
</evidence>
<evidence type="ECO:0000313" key="6">
    <source>
        <dbReference type="Proteomes" id="UP000002361"/>
    </source>
</evidence>
<dbReference type="KEGG" id="rcp:RCAP_rcc03427"/>
<dbReference type="GO" id="GO:0005886">
    <property type="term" value="C:plasma membrane"/>
    <property type="evidence" value="ECO:0007669"/>
    <property type="project" value="TreeGrafter"/>
</dbReference>
<dbReference type="GO" id="GO:0005524">
    <property type="term" value="F:ATP binding"/>
    <property type="evidence" value="ECO:0007669"/>
    <property type="project" value="UniProtKB-KW"/>
</dbReference>
<dbReference type="STRING" id="272942.RCAP_rcc03427"/>
<dbReference type="SMART" id="SM00382">
    <property type="entry name" value="AAA"/>
    <property type="match status" value="1"/>
</dbReference>
<proteinExistence type="predicted"/>
<keyword evidence="3 5" id="KW-0067">ATP-binding</keyword>
<dbReference type="PANTHER" id="PTHR45772">
    <property type="entry name" value="CONSERVED COMPONENT OF ABC TRANSPORTER FOR NATURAL AMINO ACIDS-RELATED"/>
    <property type="match status" value="1"/>
</dbReference>
<dbReference type="SUPFAM" id="SSF52540">
    <property type="entry name" value="P-loop containing nucleoside triphosphate hydrolases"/>
    <property type="match status" value="1"/>
</dbReference>
<keyword evidence="6" id="KW-1185">Reference proteome</keyword>